<keyword evidence="1" id="KW-0732">Signal</keyword>
<dbReference type="Proteomes" id="UP000481033">
    <property type="component" value="Unassembled WGS sequence"/>
</dbReference>
<dbReference type="AlphaFoldDB" id="A0A6M0RQ06"/>
<dbReference type="EMBL" id="QXHD01000004">
    <property type="protein sequence ID" value="NEZ57873.1"/>
    <property type="molecule type" value="Genomic_DNA"/>
</dbReference>
<dbReference type="Pfam" id="PF13115">
    <property type="entry name" value="YtkA"/>
    <property type="match status" value="1"/>
</dbReference>
<reference evidence="3 4" key="1">
    <citation type="journal article" date="2020" name="Microb. Ecol.">
        <title>Ecogenomics of the Marine Benthic Filamentous Cyanobacterium Adonisia.</title>
        <authorList>
            <person name="Walter J.M."/>
            <person name="Coutinho F.H."/>
            <person name="Leomil L."/>
            <person name="Hargreaves P.I."/>
            <person name="Campeao M.E."/>
            <person name="Vieira V.V."/>
            <person name="Silva B.S."/>
            <person name="Fistarol G.O."/>
            <person name="Salomon P.S."/>
            <person name="Sawabe T."/>
            <person name="Mino S."/>
            <person name="Hosokawa M."/>
            <person name="Miyashita H."/>
            <person name="Maruyama F."/>
            <person name="van Verk M.C."/>
            <person name="Dutilh B.E."/>
            <person name="Thompson C.C."/>
            <person name="Thompson F.L."/>
        </authorList>
    </citation>
    <scope>NUCLEOTIDE SEQUENCE [LARGE SCALE GENOMIC DNA]</scope>
    <source>
        <strain evidence="3 4">CCMR0081</strain>
    </source>
</reference>
<gene>
    <name evidence="3" type="ORF">DXZ20_19955</name>
</gene>
<feature type="domain" description="YtkA-like" evidence="2">
    <location>
        <begin position="58"/>
        <end position="138"/>
    </location>
</feature>
<dbReference type="PROSITE" id="PS51257">
    <property type="entry name" value="PROKAR_LIPOPROTEIN"/>
    <property type="match status" value="1"/>
</dbReference>
<evidence type="ECO:0000313" key="4">
    <source>
        <dbReference type="Proteomes" id="UP000481033"/>
    </source>
</evidence>
<feature type="chain" id="PRO_5026749052" description="YtkA-like domain-containing protein" evidence="1">
    <location>
        <begin position="22"/>
        <end position="157"/>
    </location>
</feature>
<name>A0A6M0RQ06_9CYAN</name>
<accession>A0A6M0RQ06</accession>
<evidence type="ECO:0000256" key="1">
    <source>
        <dbReference type="SAM" id="SignalP"/>
    </source>
</evidence>
<evidence type="ECO:0000313" key="3">
    <source>
        <dbReference type="EMBL" id="NEZ57873.1"/>
    </source>
</evidence>
<dbReference type="InterPro" id="IPR032693">
    <property type="entry name" value="YtkA-like_dom"/>
</dbReference>
<feature type="signal peptide" evidence="1">
    <location>
        <begin position="1"/>
        <end position="21"/>
    </location>
</feature>
<dbReference type="RefSeq" id="WP_163700036.1">
    <property type="nucleotide sequence ID" value="NZ_QXHD01000004.1"/>
</dbReference>
<evidence type="ECO:0000259" key="2">
    <source>
        <dbReference type="Pfam" id="PF13115"/>
    </source>
</evidence>
<proteinExistence type="predicted"/>
<keyword evidence="4" id="KW-1185">Reference proteome</keyword>
<comment type="caution">
    <text evidence="3">The sequence shown here is derived from an EMBL/GenBank/DDBJ whole genome shotgun (WGS) entry which is preliminary data.</text>
</comment>
<organism evidence="3 4">
    <name type="scientific">Adonisia turfae CCMR0081</name>
    <dbReference type="NCBI Taxonomy" id="2292702"/>
    <lineage>
        <taxon>Bacteria</taxon>
        <taxon>Bacillati</taxon>
        <taxon>Cyanobacteriota</taxon>
        <taxon>Adonisia</taxon>
        <taxon>Adonisia turfae</taxon>
    </lineage>
</organism>
<sequence length="157" mass="16573">MKNLLLSLIAVSALVTGCAGASTPDATTSEAPDTAETVTDDKAAMDTMEGMEATSEGNVEITLVSSDAVPIGDAELLVAVKDTATGEPVTTENLKVEIFMPMEDMEDMTTEAEVSPDAEPGQYKVTTYLGMAGMWAVNTTVNEGEQEGKAYFMFEVQ</sequence>
<protein>
    <recommendedName>
        <fullName evidence="2">YtkA-like domain-containing protein</fullName>
    </recommendedName>
</protein>